<dbReference type="GO" id="GO:0042594">
    <property type="term" value="P:response to starvation"/>
    <property type="evidence" value="ECO:0007669"/>
    <property type="project" value="TreeGrafter"/>
</dbReference>
<dbReference type="FunFam" id="3.10.20.30:FF:000002">
    <property type="entry name" value="GTP pyrophosphokinase (RelA/SpoT)"/>
    <property type="match status" value="1"/>
</dbReference>
<dbReference type="InterPro" id="IPR004095">
    <property type="entry name" value="TGS"/>
</dbReference>
<feature type="domain" description="ACT" evidence="2">
    <location>
        <begin position="670"/>
        <end position="745"/>
    </location>
</feature>
<protein>
    <submittedName>
        <fullName evidence="4">Inactive (P)ppGpp 3'-pyrophosphohydrolase domain / GTP pyrophosphokinase, (P)ppGpp synthetase I</fullName>
        <ecNumber evidence="4">2.7.6.5</ecNumber>
    </submittedName>
</protein>
<proteinExistence type="inferred from homology"/>
<organism evidence="4">
    <name type="scientific">hydrothermal vent metagenome</name>
    <dbReference type="NCBI Taxonomy" id="652676"/>
    <lineage>
        <taxon>unclassified sequences</taxon>
        <taxon>metagenomes</taxon>
        <taxon>ecological metagenomes</taxon>
    </lineage>
</organism>
<dbReference type="SUPFAM" id="SSF55021">
    <property type="entry name" value="ACT-like"/>
    <property type="match status" value="1"/>
</dbReference>
<dbReference type="GO" id="GO:0008728">
    <property type="term" value="F:GTP diphosphokinase activity"/>
    <property type="evidence" value="ECO:0007669"/>
    <property type="project" value="UniProtKB-EC"/>
</dbReference>
<dbReference type="InterPro" id="IPR004811">
    <property type="entry name" value="RelA/Spo_fam"/>
</dbReference>
<evidence type="ECO:0000259" key="3">
    <source>
        <dbReference type="PROSITE" id="PS51880"/>
    </source>
</evidence>
<dbReference type="PROSITE" id="PS51880">
    <property type="entry name" value="TGS"/>
    <property type="match status" value="1"/>
</dbReference>
<accession>A0A3B0Y8N5</accession>
<dbReference type="InterPro" id="IPR002912">
    <property type="entry name" value="ACT_dom"/>
</dbReference>
<evidence type="ECO:0000256" key="1">
    <source>
        <dbReference type="ARBA" id="ARBA00007476"/>
    </source>
</evidence>
<dbReference type="SMART" id="SM00954">
    <property type="entry name" value="RelA_SpoT"/>
    <property type="match status" value="1"/>
</dbReference>
<dbReference type="Pfam" id="PF04607">
    <property type="entry name" value="RelA_SpoT"/>
    <property type="match status" value="1"/>
</dbReference>
<dbReference type="Gene3D" id="3.10.20.30">
    <property type="match status" value="1"/>
</dbReference>
<keyword evidence="4" id="KW-0808">Transferase</keyword>
<dbReference type="Pfam" id="PF02824">
    <property type="entry name" value="TGS"/>
    <property type="match status" value="1"/>
</dbReference>
<dbReference type="SUPFAM" id="SSF109604">
    <property type="entry name" value="HD-domain/PDEase-like"/>
    <property type="match status" value="1"/>
</dbReference>
<dbReference type="GO" id="GO:0015969">
    <property type="term" value="P:guanosine tetraphosphate metabolic process"/>
    <property type="evidence" value="ECO:0007669"/>
    <property type="project" value="InterPro"/>
</dbReference>
<evidence type="ECO:0000313" key="4">
    <source>
        <dbReference type="EMBL" id="VAW71897.1"/>
    </source>
</evidence>
<dbReference type="SUPFAM" id="SSF81271">
    <property type="entry name" value="TGS-like"/>
    <property type="match status" value="1"/>
</dbReference>
<dbReference type="PANTHER" id="PTHR21262:SF31">
    <property type="entry name" value="GTP PYROPHOSPHOKINASE"/>
    <property type="match status" value="1"/>
</dbReference>
<dbReference type="Pfam" id="PF19296">
    <property type="entry name" value="RelA_AH_RIS"/>
    <property type="match status" value="1"/>
</dbReference>
<keyword evidence="4" id="KW-0378">Hydrolase</keyword>
<dbReference type="InterPro" id="IPR012675">
    <property type="entry name" value="Beta-grasp_dom_sf"/>
</dbReference>
<dbReference type="GO" id="GO:0005886">
    <property type="term" value="C:plasma membrane"/>
    <property type="evidence" value="ECO:0007669"/>
    <property type="project" value="TreeGrafter"/>
</dbReference>
<feature type="domain" description="TGS" evidence="3">
    <location>
        <begin position="410"/>
        <end position="473"/>
    </location>
</feature>
<dbReference type="EMBL" id="UOFJ01000632">
    <property type="protein sequence ID" value="VAW71897.1"/>
    <property type="molecule type" value="Genomic_DNA"/>
</dbReference>
<dbReference type="Pfam" id="PF13291">
    <property type="entry name" value="ACT_4"/>
    <property type="match status" value="1"/>
</dbReference>
<dbReference type="InterPro" id="IPR045865">
    <property type="entry name" value="ACT-like_dom_sf"/>
</dbReference>
<dbReference type="Gene3D" id="1.10.3210.10">
    <property type="entry name" value="Hypothetical protein af1432"/>
    <property type="match status" value="1"/>
</dbReference>
<dbReference type="PROSITE" id="PS51671">
    <property type="entry name" value="ACT"/>
    <property type="match status" value="1"/>
</dbReference>
<dbReference type="Pfam" id="PF13328">
    <property type="entry name" value="HD_4"/>
    <property type="match status" value="1"/>
</dbReference>
<dbReference type="InterPro" id="IPR043519">
    <property type="entry name" value="NT_sf"/>
</dbReference>
<dbReference type="SUPFAM" id="SSF81301">
    <property type="entry name" value="Nucleotidyltransferase"/>
    <property type="match status" value="1"/>
</dbReference>
<dbReference type="CDD" id="cd04876">
    <property type="entry name" value="ACT_RelA-SpoT"/>
    <property type="match status" value="1"/>
</dbReference>
<dbReference type="NCBIfam" id="TIGR00691">
    <property type="entry name" value="spoT_relA"/>
    <property type="match status" value="1"/>
</dbReference>
<dbReference type="PANTHER" id="PTHR21262">
    <property type="entry name" value="GUANOSINE-3',5'-BIS DIPHOSPHATE 3'-PYROPHOSPHOHYDROLASE"/>
    <property type="match status" value="1"/>
</dbReference>
<dbReference type="InterPro" id="IPR007685">
    <property type="entry name" value="RelA_SpoT"/>
</dbReference>
<dbReference type="FunFam" id="3.30.460.10:FF:000001">
    <property type="entry name" value="GTP pyrophosphokinase RelA"/>
    <property type="match status" value="1"/>
</dbReference>
<dbReference type="InterPro" id="IPR012676">
    <property type="entry name" value="TGS-like"/>
</dbReference>
<reference evidence="4" key="1">
    <citation type="submission" date="2018-06" db="EMBL/GenBank/DDBJ databases">
        <authorList>
            <person name="Zhirakovskaya E."/>
        </authorList>
    </citation>
    <scope>NUCLEOTIDE SEQUENCE</scope>
</reference>
<dbReference type="CDD" id="cd01668">
    <property type="entry name" value="TGS_RSH"/>
    <property type="match status" value="1"/>
</dbReference>
<comment type="similarity">
    <text evidence="1">Belongs to the RelA/SpoT family.</text>
</comment>
<evidence type="ECO:0000259" key="2">
    <source>
        <dbReference type="PROSITE" id="PS51671"/>
    </source>
</evidence>
<dbReference type="EC" id="2.7.6.5" evidence="4"/>
<dbReference type="CDD" id="cd05399">
    <property type="entry name" value="NT_Rel-Spo_like"/>
    <property type="match status" value="1"/>
</dbReference>
<gene>
    <name evidence="4" type="ORF">MNBD_GAMMA10-2036</name>
</gene>
<dbReference type="InterPro" id="IPR033655">
    <property type="entry name" value="TGS_RelA/SpoT"/>
</dbReference>
<dbReference type="Gene3D" id="3.30.70.260">
    <property type="match status" value="1"/>
</dbReference>
<dbReference type="Gene3D" id="3.30.460.10">
    <property type="entry name" value="Beta Polymerase, domain 2"/>
    <property type="match status" value="1"/>
</dbReference>
<dbReference type="AlphaFoldDB" id="A0A3B0Y8N5"/>
<keyword evidence="4" id="KW-0418">Kinase</keyword>
<dbReference type="GO" id="GO:0016301">
    <property type="term" value="F:kinase activity"/>
    <property type="evidence" value="ECO:0007669"/>
    <property type="project" value="UniProtKB-KW"/>
</dbReference>
<name>A0A3B0Y8N5_9ZZZZ</name>
<dbReference type="GO" id="GO:0008893">
    <property type="term" value="F:guanosine-3',5'-bis(diphosphate) 3'-diphosphatase activity"/>
    <property type="evidence" value="ECO:0007669"/>
    <property type="project" value="TreeGrafter"/>
</dbReference>
<sequence length="745" mass="84725">MDAVRAVRRVSRLSRYGPSILNMQTTKKTPDITERYTIESYLEKLTAHCGSDKRIQQACELVWDLAPSEEILPGGLEVALILADLNVDKTTLVVTLLGDFRLSQDEFIESIRDRFDDEIYHLVKKVRWLHDFHFTDLSDNSPEQTERLRRMLLSVVDDVRVMLVKLAYRVQRLRMLAGHDTDLRKIIARETLEIFTPLANRLGIGQLKWEMEDLSFRFLEPLTYRHIAKLLEQRREEREVYISNTVESIERMLDQASIKAEVSGRPKHIFSIWKKMTAKQKEFDELFDVRAVRITLETVDDCYVVLGLVHGRWRHIAREFDDYVANPKENGYRSLHTAVFGPEGKPLEIQIRTVEMHEFAEHGVAAHWRYKEGSASDARLEQGIASLRRLLDPNETQDDELIDSFHTELFADRVFVLTPEGKVIDLPRGATPLDFAYIVHTEIGHRCRGAKVQGRIVQLTYELKNGEQIEILTSNVAAPARDWMNPNLGYLKTKRARAKVKSWFKHQDYEQNRQDGKACFERALNRLGMQNVTLQDVQDHYKITSADDLFAAIGRGDITSGQLENTLHNLFSGAKDKARIPLHPVKAAHPAKPLKGDDIHIRGVDNLLTTIANCCKPVPGDQITGFITQGQGVTVHRADCTNIVNLAEAKRDRLIEAGWGEAPGQVYVVAIYVEAFDRQGLLSDVSKVLSDEKVDVTGLNTLSNKDGQTADMTVTVEISNLEQLGRVMDRINQLQNVISVSRGHA</sequence>
<dbReference type="InterPro" id="IPR045600">
    <property type="entry name" value="RelA/SpoT_AH_RIS"/>
</dbReference>